<keyword evidence="2" id="KW-1133">Transmembrane helix</keyword>
<gene>
    <name evidence="3" type="ORF">CBR_g36728</name>
</gene>
<reference evidence="3 4" key="1">
    <citation type="journal article" date="2018" name="Cell">
        <title>The Chara Genome: Secondary Complexity and Implications for Plant Terrestrialization.</title>
        <authorList>
            <person name="Nishiyama T."/>
            <person name="Sakayama H."/>
            <person name="Vries J.D."/>
            <person name="Buschmann H."/>
            <person name="Saint-Marcoux D."/>
            <person name="Ullrich K.K."/>
            <person name="Haas F.B."/>
            <person name="Vanderstraeten L."/>
            <person name="Becker D."/>
            <person name="Lang D."/>
            <person name="Vosolsobe S."/>
            <person name="Rombauts S."/>
            <person name="Wilhelmsson P.K.I."/>
            <person name="Janitza P."/>
            <person name="Kern R."/>
            <person name="Heyl A."/>
            <person name="Rumpler F."/>
            <person name="Villalobos L.I.A.C."/>
            <person name="Clay J.M."/>
            <person name="Skokan R."/>
            <person name="Toyoda A."/>
            <person name="Suzuki Y."/>
            <person name="Kagoshima H."/>
            <person name="Schijlen E."/>
            <person name="Tajeshwar N."/>
            <person name="Catarino B."/>
            <person name="Hetherington A.J."/>
            <person name="Saltykova A."/>
            <person name="Bonnot C."/>
            <person name="Breuninger H."/>
            <person name="Symeonidi A."/>
            <person name="Radhakrishnan G.V."/>
            <person name="Van Nieuwerburgh F."/>
            <person name="Deforce D."/>
            <person name="Chang C."/>
            <person name="Karol K.G."/>
            <person name="Hedrich R."/>
            <person name="Ulvskov P."/>
            <person name="Glockner G."/>
            <person name="Delwiche C.F."/>
            <person name="Petrasek J."/>
            <person name="Van de Peer Y."/>
            <person name="Friml J."/>
            <person name="Beilby M."/>
            <person name="Dolan L."/>
            <person name="Kohara Y."/>
            <person name="Sugano S."/>
            <person name="Fujiyama A."/>
            <person name="Delaux P.-M."/>
            <person name="Quint M."/>
            <person name="TheiBen G."/>
            <person name="Hagemann M."/>
            <person name="Harholt J."/>
            <person name="Dunand C."/>
            <person name="Zachgo S."/>
            <person name="Langdale J."/>
            <person name="Maumus F."/>
            <person name="Straeten D.V.D."/>
            <person name="Gould S.B."/>
            <person name="Rensing S.A."/>
        </authorList>
    </citation>
    <scope>NUCLEOTIDE SEQUENCE [LARGE SCALE GENOMIC DNA]</scope>
    <source>
        <strain evidence="3 4">S276</strain>
    </source>
</reference>
<evidence type="ECO:0000256" key="1">
    <source>
        <dbReference type="SAM" id="MobiDB-lite"/>
    </source>
</evidence>
<name>A0A388LLA2_CHABU</name>
<dbReference type="EMBL" id="BFEA01000429">
    <property type="protein sequence ID" value="GBG83110.1"/>
    <property type="molecule type" value="Genomic_DNA"/>
</dbReference>
<keyword evidence="2" id="KW-0472">Membrane</keyword>
<dbReference type="Proteomes" id="UP000265515">
    <property type="component" value="Unassembled WGS sequence"/>
</dbReference>
<organism evidence="3 4">
    <name type="scientific">Chara braunii</name>
    <name type="common">Braun's stonewort</name>
    <dbReference type="NCBI Taxonomy" id="69332"/>
    <lineage>
        <taxon>Eukaryota</taxon>
        <taxon>Viridiplantae</taxon>
        <taxon>Streptophyta</taxon>
        <taxon>Charophyceae</taxon>
        <taxon>Charales</taxon>
        <taxon>Characeae</taxon>
        <taxon>Chara</taxon>
    </lineage>
</organism>
<keyword evidence="2" id="KW-0812">Transmembrane</keyword>
<evidence type="ECO:0000313" key="4">
    <source>
        <dbReference type="Proteomes" id="UP000265515"/>
    </source>
</evidence>
<proteinExistence type="predicted"/>
<keyword evidence="4" id="KW-1185">Reference proteome</keyword>
<dbReference type="Gramene" id="GBG83110">
    <property type="protein sequence ID" value="GBG83110"/>
    <property type="gene ID" value="CBR_g36728"/>
</dbReference>
<protein>
    <submittedName>
        <fullName evidence="3">Uncharacterized protein</fullName>
    </submittedName>
</protein>
<feature type="compositionally biased region" description="Gly residues" evidence="1">
    <location>
        <begin position="137"/>
        <end position="148"/>
    </location>
</feature>
<evidence type="ECO:0000313" key="3">
    <source>
        <dbReference type="EMBL" id="GBG83110.1"/>
    </source>
</evidence>
<evidence type="ECO:0000256" key="2">
    <source>
        <dbReference type="SAM" id="Phobius"/>
    </source>
</evidence>
<feature type="compositionally biased region" description="Basic and acidic residues" evidence="1">
    <location>
        <begin position="121"/>
        <end position="132"/>
    </location>
</feature>
<feature type="transmembrane region" description="Helical" evidence="2">
    <location>
        <begin position="316"/>
        <end position="338"/>
    </location>
</feature>
<dbReference type="AlphaFoldDB" id="A0A388LLA2"/>
<feature type="compositionally biased region" description="Polar residues" evidence="1">
    <location>
        <begin position="162"/>
        <end position="176"/>
    </location>
</feature>
<accession>A0A388LLA2</accession>
<sequence>MANLHIGIPRYREHAFAASKPRGKYATWQVRPHHIVSRGKCALTESPAMGTHLPRGVLAPSSSPTWQVRRWRPRGGDGIGMATPRWRTCHVVMGEGWQRRDGNVEVATPRGDGSGMATPRWRWDRERDREAKVATGAGSGSESGGGDGFHTSHVPNIARGALSTSPRGVLASSSSPTWQVRRWRRRGGDGSRMAKPRWRRHLGDGVEVAYLPHHLVPRASAEVATPRWRRERQVRHVASVASPYSPTWQVLRWRREQQVRHVASAASLYSPTWQVRRWQREREREAEVATPRCGDPIVKVVIAVALIKVGIKVDIALIKVAIALIKVGIVIKVAIALIKVGINRRSRLDQGRDRERESDQGRDRV</sequence>
<comment type="caution">
    <text evidence="3">The sequence shown here is derived from an EMBL/GenBank/DDBJ whole genome shotgun (WGS) entry which is preliminary data.</text>
</comment>
<feature type="region of interest" description="Disordered" evidence="1">
    <location>
        <begin position="104"/>
        <end position="176"/>
    </location>
</feature>